<evidence type="ECO:0000313" key="1">
    <source>
        <dbReference type="EMBL" id="KAH0755935.1"/>
    </source>
</evidence>
<reference evidence="1 2" key="1">
    <citation type="journal article" date="2021" name="bioRxiv">
        <title>Chromosome-scale and haplotype-resolved genome assembly of a tetraploid potato cultivar.</title>
        <authorList>
            <person name="Sun H."/>
            <person name="Jiao W.-B."/>
            <person name="Krause K."/>
            <person name="Campoy J.A."/>
            <person name="Goel M."/>
            <person name="Folz-Donahue K."/>
            <person name="Kukat C."/>
            <person name="Huettel B."/>
            <person name="Schneeberger K."/>
        </authorList>
    </citation>
    <scope>NUCLEOTIDE SEQUENCE [LARGE SCALE GENOMIC DNA]</scope>
    <source>
        <strain evidence="1">SolTubOtavaFocal</strain>
        <tissue evidence="1">Leaves</tissue>
    </source>
</reference>
<proteinExistence type="predicted"/>
<name>A0ABQ7UYT9_SOLTU</name>
<protein>
    <submittedName>
        <fullName evidence="1">Uncharacterized protein</fullName>
    </submittedName>
</protein>
<organism evidence="1 2">
    <name type="scientific">Solanum tuberosum</name>
    <name type="common">Potato</name>
    <dbReference type="NCBI Taxonomy" id="4113"/>
    <lineage>
        <taxon>Eukaryota</taxon>
        <taxon>Viridiplantae</taxon>
        <taxon>Streptophyta</taxon>
        <taxon>Embryophyta</taxon>
        <taxon>Tracheophyta</taxon>
        <taxon>Spermatophyta</taxon>
        <taxon>Magnoliopsida</taxon>
        <taxon>eudicotyledons</taxon>
        <taxon>Gunneridae</taxon>
        <taxon>Pentapetalae</taxon>
        <taxon>asterids</taxon>
        <taxon>lamiids</taxon>
        <taxon>Solanales</taxon>
        <taxon>Solanaceae</taxon>
        <taxon>Solanoideae</taxon>
        <taxon>Solaneae</taxon>
        <taxon>Solanum</taxon>
    </lineage>
</organism>
<dbReference type="EMBL" id="JAIVGD010000018">
    <property type="protein sequence ID" value="KAH0755935.1"/>
    <property type="molecule type" value="Genomic_DNA"/>
</dbReference>
<sequence length="145" mass="14720">MEDDEYVVSFKNLIDKVYHGSMDLFQFHNQLTCHFNSHIMGAEVAAKIAAAQFSAAQAAASAAHAAASAAQAAASVVQAAASAAQVAASATQASVTVADQDAATVGADEVVNESAGIRFWNKTKDCLGHAIHLLAICSVAAGACA</sequence>
<evidence type="ECO:0000313" key="2">
    <source>
        <dbReference type="Proteomes" id="UP000826656"/>
    </source>
</evidence>
<keyword evidence="2" id="KW-1185">Reference proteome</keyword>
<gene>
    <name evidence="1" type="ORF">KY290_026205</name>
</gene>
<comment type="caution">
    <text evidence="1">The sequence shown here is derived from an EMBL/GenBank/DDBJ whole genome shotgun (WGS) entry which is preliminary data.</text>
</comment>
<accession>A0ABQ7UYT9</accession>
<dbReference type="Proteomes" id="UP000826656">
    <property type="component" value="Unassembled WGS sequence"/>
</dbReference>